<evidence type="ECO:0000256" key="1">
    <source>
        <dbReference type="ARBA" id="ARBA00008324"/>
    </source>
</evidence>
<keyword evidence="3" id="KW-0175">Coiled coil</keyword>
<dbReference type="STRING" id="686832.A0A0C3BEI5"/>
<dbReference type="InterPro" id="IPR006683">
    <property type="entry name" value="Thioestr_dom"/>
</dbReference>
<dbReference type="InterPro" id="IPR029069">
    <property type="entry name" value="HotDog_dom_sf"/>
</dbReference>
<protein>
    <recommendedName>
        <fullName evidence="4">Thioesterase domain-containing protein</fullName>
    </recommendedName>
</protein>
<keyword evidence="6" id="KW-1185">Reference proteome</keyword>
<dbReference type="PANTHER" id="PTHR21660">
    <property type="entry name" value="THIOESTERASE SUPERFAMILY MEMBER-RELATED"/>
    <property type="match status" value="1"/>
</dbReference>
<keyword evidence="2" id="KW-0378">Hydrolase</keyword>
<dbReference type="InterPro" id="IPR039298">
    <property type="entry name" value="ACOT13"/>
</dbReference>
<name>A0A0C3BEI5_HEBCY</name>
<organism evidence="5 6">
    <name type="scientific">Hebeloma cylindrosporum</name>
    <dbReference type="NCBI Taxonomy" id="76867"/>
    <lineage>
        <taxon>Eukaryota</taxon>
        <taxon>Fungi</taxon>
        <taxon>Dikarya</taxon>
        <taxon>Basidiomycota</taxon>
        <taxon>Agaricomycotina</taxon>
        <taxon>Agaricomycetes</taxon>
        <taxon>Agaricomycetidae</taxon>
        <taxon>Agaricales</taxon>
        <taxon>Agaricineae</taxon>
        <taxon>Hymenogastraceae</taxon>
        <taxon>Hebeloma</taxon>
    </lineage>
</organism>
<feature type="domain" description="Thioesterase" evidence="4">
    <location>
        <begin position="88"/>
        <end position="166"/>
    </location>
</feature>
<dbReference type="AlphaFoldDB" id="A0A0C3BEI5"/>
<dbReference type="EMBL" id="KN831828">
    <property type="protein sequence ID" value="KIM35180.1"/>
    <property type="molecule type" value="Genomic_DNA"/>
</dbReference>
<reference evidence="6" key="2">
    <citation type="submission" date="2015-01" db="EMBL/GenBank/DDBJ databases">
        <title>Evolutionary Origins and Diversification of the Mycorrhizal Mutualists.</title>
        <authorList>
            <consortium name="DOE Joint Genome Institute"/>
            <consortium name="Mycorrhizal Genomics Consortium"/>
            <person name="Kohler A."/>
            <person name="Kuo A."/>
            <person name="Nagy L.G."/>
            <person name="Floudas D."/>
            <person name="Copeland A."/>
            <person name="Barry K.W."/>
            <person name="Cichocki N."/>
            <person name="Veneault-Fourrey C."/>
            <person name="LaButti K."/>
            <person name="Lindquist E.A."/>
            <person name="Lipzen A."/>
            <person name="Lundell T."/>
            <person name="Morin E."/>
            <person name="Murat C."/>
            <person name="Riley R."/>
            <person name="Ohm R."/>
            <person name="Sun H."/>
            <person name="Tunlid A."/>
            <person name="Henrissat B."/>
            <person name="Grigoriev I.V."/>
            <person name="Hibbett D.S."/>
            <person name="Martin F."/>
        </authorList>
    </citation>
    <scope>NUCLEOTIDE SEQUENCE [LARGE SCALE GENOMIC DNA]</scope>
    <source>
        <strain evidence="6">h7</strain>
    </source>
</reference>
<dbReference type="Pfam" id="PF03061">
    <property type="entry name" value="4HBT"/>
    <property type="match status" value="1"/>
</dbReference>
<evidence type="ECO:0000313" key="6">
    <source>
        <dbReference type="Proteomes" id="UP000053424"/>
    </source>
</evidence>
<evidence type="ECO:0000313" key="5">
    <source>
        <dbReference type="EMBL" id="KIM35180.1"/>
    </source>
</evidence>
<dbReference type="HOGENOM" id="CLU_085799_2_0_1"/>
<dbReference type="CDD" id="cd03443">
    <property type="entry name" value="PaaI_thioesterase"/>
    <property type="match status" value="1"/>
</dbReference>
<evidence type="ECO:0000256" key="3">
    <source>
        <dbReference type="SAM" id="Coils"/>
    </source>
</evidence>
<feature type="coiled-coil region" evidence="3">
    <location>
        <begin position="53"/>
        <end position="80"/>
    </location>
</feature>
<dbReference type="Proteomes" id="UP000053424">
    <property type="component" value="Unassembled WGS sequence"/>
</dbReference>
<dbReference type="OrthoDB" id="2831072at2759"/>
<dbReference type="PANTHER" id="PTHR21660:SF1">
    <property type="entry name" value="ACYL-COENZYME A THIOESTERASE 13"/>
    <property type="match status" value="1"/>
</dbReference>
<sequence>MPDEGDTFDFTHIAGNASDEIKKAVGNPRHFLVNRRPREFTTLIFGEAIQKNLKVTEISIKQKEEEARKLEARMVFEIDVTEDMLNAGGNIHGGCSAFLVDLCSSLALFVLTMETTGEQYPSVSQSLNIVYHSPAALGERLRIVNVTLTAGARAQSARTEIWNVTHHRLAVSGTHIKMMPSIPKASL</sequence>
<dbReference type="Gene3D" id="3.10.129.10">
    <property type="entry name" value="Hotdog Thioesterase"/>
    <property type="match status" value="1"/>
</dbReference>
<comment type="similarity">
    <text evidence="1">Belongs to the thioesterase PaaI family.</text>
</comment>
<evidence type="ECO:0000256" key="2">
    <source>
        <dbReference type="ARBA" id="ARBA00022801"/>
    </source>
</evidence>
<reference evidence="5 6" key="1">
    <citation type="submission" date="2014-04" db="EMBL/GenBank/DDBJ databases">
        <authorList>
            <consortium name="DOE Joint Genome Institute"/>
            <person name="Kuo A."/>
            <person name="Gay G."/>
            <person name="Dore J."/>
            <person name="Kohler A."/>
            <person name="Nagy L.G."/>
            <person name="Floudas D."/>
            <person name="Copeland A."/>
            <person name="Barry K.W."/>
            <person name="Cichocki N."/>
            <person name="Veneault-Fourrey C."/>
            <person name="LaButti K."/>
            <person name="Lindquist E.A."/>
            <person name="Lipzen A."/>
            <person name="Lundell T."/>
            <person name="Morin E."/>
            <person name="Murat C."/>
            <person name="Sun H."/>
            <person name="Tunlid A."/>
            <person name="Henrissat B."/>
            <person name="Grigoriev I.V."/>
            <person name="Hibbett D.S."/>
            <person name="Martin F."/>
            <person name="Nordberg H.P."/>
            <person name="Cantor M.N."/>
            <person name="Hua S.X."/>
        </authorList>
    </citation>
    <scope>NUCLEOTIDE SEQUENCE [LARGE SCALE GENOMIC DNA]</scope>
    <source>
        <strain evidence="6">h7</strain>
    </source>
</reference>
<dbReference type="SUPFAM" id="SSF54637">
    <property type="entry name" value="Thioesterase/thiol ester dehydrase-isomerase"/>
    <property type="match status" value="1"/>
</dbReference>
<evidence type="ECO:0000259" key="4">
    <source>
        <dbReference type="Pfam" id="PF03061"/>
    </source>
</evidence>
<proteinExistence type="inferred from homology"/>
<dbReference type="GO" id="GO:0047617">
    <property type="term" value="F:fatty acyl-CoA hydrolase activity"/>
    <property type="evidence" value="ECO:0007669"/>
    <property type="project" value="InterPro"/>
</dbReference>
<accession>A0A0C3BEI5</accession>
<gene>
    <name evidence="5" type="ORF">M413DRAFT_20799</name>
</gene>